<organism evidence="1 2">
    <name type="scientific">Rothia aeria F0184</name>
    <dbReference type="NCBI Taxonomy" id="888019"/>
    <lineage>
        <taxon>Bacteria</taxon>
        <taxon>Bacillati</taxon>
        <taxon>Actinomycetota</taxon>
        <taxon>Actinomycetes</taxon>
        <taxon>Micrococcales</taxon>
        <taxon>Micrococcaceae</taxon>
        <taxon>Rothia</taxon>
    </lineage>
</organism>
<comment type="caution">
    <text evidence="1">The sequence shown here is derived from an EMBL/GenBank/DDBJ whole genome shotgun (WGS) entry which is preliminary data.</text>
</comment>
<accession>U7UXG5</accession>
<proteinExistence type="predicted"/>
<name>U7UXG5_9MICC</name>
<reference evidence="1 2" key="1">
    <citation type="submission" date="2013-08" db="EMBL/GenBank/DDBJ databases">
        <authorList>
            <person name="Weinstock G."/>
            <person name="Sodergren E."/>
            <person name="Wylie T."/>
            <person name="Fulton L."/>
            <person name="Fulton R."/>
            <person name="Fronick C."/>
            <person name="O'Laughlin M."/>
            <person name="Godfrey J."/>
            <person name="Miner T."/>
            <person name="Herter B."/>
            <person name="Appelbaum E."/>
            <person name="Cordes M."/>
            <person name="Lek S."/>
            <person name="Wollam A."/>
            <person name="Pepin K.H."/>
            <person name="Palsikar V.B."/>
            <person name="Mitreva M."/>
            <person name="Wilson R.K."/>
        </authorList>
    </citation>
    <scope>NUCLEOTIDE SEQUENCE [LARGE SCALE GENOMIC DNA]</scope>
    <source>
        <strain evidence="1 2">F0184</strain>
    </source>
</reference>
<evidence type="ECO:0000313" key="2">
    <source>
        <dbReference type="Proteomes" id="UP000017174"/>
    </source>
</evidence>
<protein>
    <submittedName>
        <fullName evidence="1">Uncharacterized protein</fullName>
    </submittedName>
</protein>
<dbReference type="AlphaFoldDB" id="U7UXG5"/>
<dbReference type="Proteomes" id="UP000017174">
    <property type="component" value="Unassembled WGS sequence"/>
</dbReference>
<evidence type="ECO:0000313" key="1">
    <source>
        <dbReference type="EMBL" id="ERT63991.1"/>
    </source>
</evidence>
<gene>
    <name evidence="1" type="ORF">HMPREF0742_02492</name>
</gene>
<dbReference type="EMBL" id="AXZG01000069">
    <property type="protein sequence ID" value="ERT63991.1"/>
    <property type="molecule type" value="Genomic_DNA"/>
</dbReference>
<sequence>MQPMSLRAGAIRSALIFRSLCHPKRFTPRVGAALTISVVFPQ</sequence>
<dbReference type="HOGENOM" id="CLU_3257313_0_0_11"/>